<gene>
    <name evidence="1" type="ORF">SDC9_121104</name>
</gene>
<dbReference type="AlphaFoldDB" id="A0A645CB07"/>
<reference evidence="1" key="1">
    <citation type="submission" date="2019-08" db="EMBL/GenBank/DDBJ databases">
        <authorList>
            <person name="Kucharzyk K."/>
            <person name="Murdoch R.W."/>
            <person name="Higgins S."/>
            <person name="Loffler F."/>
        </authorList>
    </citation>
    <scope>NUCLEOTIDE SEQUENCE</scope>
</reference>
<dbReference type="EMBL" id="VSSQ01025762">
    <property type="protein sequence ID" value="MPM74119.1"/>
    <property type="molecule type" value="Genomic_DNA"/>
</dbReference>
<accession>A0A645CB07</accession>
<proteinExistence type="predicted"/>
<protein>
    <submittedName>
        <fullName evidence="1">Uncharacterized protein</fullName>
    </submittedName>
</protein>
<name>A0A645CB07_9ZZZZ</name>
<sequence length="168" mass="17996">MDVGTSDVELDPEVIGILLDSLVLQERVLGELIPAAVLENEILLHGEGWHDSLGIPFFGNVAHSGFNDMVWRFVCNVLPKEQDLTAFNLSQAVYGFGKFALAVARNPCKTDNLTTTDGEVQVLEGQKATVALDVEVLEIQNRSAVAGRGIILGQINLVSGHQGCDIGG</sequence>
<organism evidence="1">
    <name type="scientific">bioreactor metagenome</name>
    <dbReference type="NCBI Taxonomy" id="1076179"/>
    <lineage>
        <taxon>unclassified sequences</taxon>
        <taxon>metagenomes</taxon>
        <taxon>ecological metagenomes</taxon>
    </lineage>
</organism>
<comment type="caution">
    <text evidence="1">The sequence shown here is derived from an EMBL/GenBank/DDBJ whole genome shotgun (WGS) entry which is preliminary data.</text>
</comment>
<evidence type="ECO:0000313" key="1">
    <source>
        <dbReference type="EMBL" id="MPM74119.1"/>
    </source>
</evidence>